<dbReference type="InterPro" id="IPR051503">
    <property type="entry name" value="ComplSys_Reg/VirEntry_Med"/>
</dbReference>
<evidence type="ECO:0000313" key="7">
    <source>
        <dbReference type="Ensembl" id="ENSJHYP00000021884.1"/>
    </source>
</evidence>
<sequence length="324" mass="36560">MFFKININILVTSCIAYSFETVFCTTIKSNCTIKSFNWILLEISLVGKYIDLFTDTPCDLPQIENGNLPQYYYSFKSYYFPMHKGKKLSYSCVVGYTTESGTQDGRITCTAKGWSPVPRCYRKCTKPVLENGSFYSTEMDFKIHEKLQYKCNPGYLTPSGAAEDTVQCQPQGWSSQPSCTKTLGNCASPPVVKNGAVLGPVLASYKNGSWVEYVCQYYHILDGPSTVYCHQGNWTEQPTCLEPCTLNVTDMDSNNLTLKWRREELVFLHGDLIEFECKQGFSFLQTAIPSPGRTQCDQGRLNYPKCVIQGKAIIFFIAFLITPS</sequence>
<keyword evidence="3 4" id="KW-1015">Disulfide bond</keyword>
<dbReference type="SUPFAM" id="SSF57535">
    <property type="entry name" value="Complement control module/SCR domain"/>
    <property type="match status" value="4"/>
</dbReference>
<feature type="chain" id="PRO_5034311655" evidence="5">
    <location>
        <begin position="25"/>
        <end position="324"/>
    </location>
</feature>
<dbReference type="CDD" id="cd00033">
    <property type="entry name" value="CCP"/>
    <property type="match status" value="2"/>
</dbReference>
<keyword evidence="8" id="KW-1185">Reference proteome</keyword>
<protein>
    <submittedName>
        <fullName evidence="7">Coagulation factor XIII B chain</fullName>
    </submittedName>
</protein>
<dbReference type="InterPro" id="IPR000436">
    <property type="entry name" value="Sushi_SCR_CCP_dom"/>
</dbReference>
<keyword evidence="1 4" id="KW-0768">Sushi</keyword>
<dbReference type="PROSITE" id="PS50923">
    <property type="entry name" value="SUSHI"/>
    <property type="match status" value="2"/>
</dbReference>
<feature type="domain" description="Sushi" evidence="6">
    <location>
        <begin position="184"/>
        <end position="242"/>
    </location>
</feature>
<reference evidence="7" key="1">
    <citation type="submission" date="2025-08" db="UniProtKB">
        <authorList>
            <consortium name="Ensembl"/>
        </authorList>
    </citation>
    <scope>IDENTIFICATION</scope>
</reference>
<organism evidence="7 8">
    <name type="scientific">Junco hyemalis</name>
    <name type="common">Dark-eyed junco</name>
    <dbReference type="NCBI Taxonomy" id="40217"/>
    <lineage>
        <taxon>Eukaryota</taxon>
        <taxon>Metazoa</taxon>
        <taxon>Chordata</taxon>
        <taxon>Craniata</taxon>
        <taxon>Vertebrata</taxon>
        <taxon>Euteleostomi</taxon>
        <taxon>Archelosauria</taxon>
        <taxon>Archosauria</taxon>
        <taxon>Dinosauria</taxon>
        <taxon>Saurischia</taxon>
        <taxon>Theropoda</taxon>
        <taxon>Coelurosauria</taxon>
        <taxon>Aves</taxon>
        <taxon>Neognathae</taxon>
        <taxon>Neoaves</taxon>
        <taxon>Telluraves</taxon>
        <taxon>Australaves</taxon>
        <taxon>Passeriformes</taxon>
        <taxon>Passerellidae</taxon>
        <taxon>Junco</taxon>
    </lineage>
</organism>
<feature type="disulfide bond" evidence="4">
    <location>
        <begin position="186"/>
        <end position="229"/>
    </location>
</feature>
<dbReference type="Pfam" id="PF00084">
    <property type="entry name" value="Sushi"/>
    <property type="match status" value="3"/>
</dbReference>
<evidence type="ECO:0000256" key="1">
    <source>
        <dbReference type="ARBA" id="ARBA00022659"/>
    </source>
</evidence>
<comment type="caution">
    <text evidence="4">Lacks conserved residue(s) required for the propagation of feature annotation.</text>
</comment>
<dbReference type="Gene3D" id="2.10.70.10">
    <property type="entry name" value="Complement Module, domain 1"/>
    <property type="match status" value="4"/>
</dbReference>
<dbReference type="SMART" id="SM00032">
    <property type="entry name" value="CCP"/>
    <property type="match status" value="3"/>
</dbReference>
<evidence type="ECO:0000256" key="3">
    <source>
        <dbReference type="ARBA" id="ARBA00023157"/>
    </source>
</evidence>
<dbReference type="InterPro" id="IPR035976">
    <property type="entry name" value="Sushi/SCR/CCP_sf"/>
</dbReference>
<dbReference type="AlphaFoldDB" id="A0A8C5JRC2"/>
<reference evidence="7" key="2">
    <citation type="submission" date="2025-09" db="UniProtKB">
        <authorList>
            <consortium name="Ensembl"/>
        </authorList>
    </citation>
    <scope>IDENTIFICATION</scope>
</reference>
<dbReference type="PANTHER" id="PTHR45785:SF3">
    <property type="entry name" value="COAGULATION FACTOR XIII B CHAIN"/>
    <property type="match status" value="1"/>
</dbReference>
<evidence type="ECO:0000256" key="4">
    <source>
        <dbReference type="PROSITE-ProRule" id="PRU00302"/>
    </source>
</evidence>
<evidence type="ECO:0000256" key="5">
    <source>
        <dbReference type="SAM" id="SignalP"/>
    </source>
</evidence>
<keyword evidence="2 5" id="KW-0732">Signal</keyword>
<dbReference type="PANTHER" id="PTHR45785">
    <property type="entry name" value="COMPLEMENT FACTOR H-RELATED"/>
    <property type="match status" value="1"/>
</dbReference>
<evidence type="ECO:0000256" key="2">
    <source>
        <dbReference type="ARBA" id="ARBA00022729"/>
    </source>
</evidence>
<evidence type="ECO:0000259" key="6">
    <source>
        <dbReference type="PROSITE" id="PS50923"/>
    </source>
</evidence>
<proteinExistence type="predicted"/>
<evidence type="ECO:0000313" key="8">
    <source>
        <dbReference type="Proteomes" id="UP000694408"/>
    </source>
</evidence>
<name>A0A8C5JRC2_JUNHY</name>
<feature type="signal peptide" evidence="5">
    <location>
        <begin position="1"/>
        <end position="24"/>
    </location>
</feature>
<feature type="domain" description="Sushi" evidence="6">
    <location>
        <begin position="122"/>
        <end position="181"/>
    </location>
</feature>
<dbReference type="GO" id="GO:0007596">
    <property type="term" value="P:blood coagulation"/>
    <property type="evidence" value="ECO:0007669"/>
    <property type="project" value="TreeGrafter"/>
</dbReference>
<dbReference type="Ensembl" id="ENSJHYT00000026408.1">
    <property type="protein sequence ID" value="ENSJHYP00000021884.1"/>
    <property type="gene ID" value="ENSJHYG00000016528.1"/>
</dbReference>
<dbReference type="FunFam" id="2.10.70.10:FF:000054">
    <property type="entry name" value="Complement inhibitory factor H"/>
    <property type="match status" value="1"/>
</dbReference>
<accession>A0A8C5JRC2</accession>
<dbReference type="Proteomes" id="UP000694408">
    <property type="component" value="Unplaced"/>
</dbReference>